<protein>
    <recommendedName>
        <fullName evidence="2">HNH nuclease domain-containing protein</fullName>
    </recommendedName>
</protein>
<feature type="compositionally biased region" description="Basic and acidic residues" evidence="1">
    <location>
        <begin position="184"/>
        <end position="196"/>
    </location>
</feature>
<feature type="region of interest" description="Disordered" evidence="1">
    <location>
        <begin position="446"/>
        <end position="490"/>
    </location>
</feature>
<dbReference type="InterPro" id="IPR003870">
    <property type="entry name" value="DUF222"/>
</dbReference>
<accession>A0A840FCY5</accession>
<evidence type="ECO:0000256" key="1">
    <source>
        <dbReference type="SAM" id="MobiDB-lite"/>
    </source>
</evidence>
<sequence>MTSTSFDLPTSPLELAELQDAVVVALSRADLTPMSDADVVTTVQTLERSRRRCDGVDAKLYVEVSDRQAYREVGCTNVNQFYDGVLRLGVGAGKRRRLTAAAIGSFRNLQGEVLEPVLPATADAVADGQIGVDHVLVVADTMKKVPAGVPADVKADAEAQMAEIATTLTPKDLTAAGNALLERLDPDGALTDDRDRRRQRSVTVGPQDRRLLSKLSGTLTPQARAKLDALLVHWAAPGMNDPSNPDSPRGPANADGLDPEVVAEAAARDYRTTEQRNHDALEALLTEQIQGGGLGRPTTLPAHLVITAELKDLEARAGIAVTATGTRVPVADLVDLAADATPWLEVFADATSQVLYLGRGRRLASPAQRLAIFGRDRGCSAPACAAPFIRTQAHHMPDWQHGGPTDIDHLGAACGGHNRTVRTGPGGWETVILTYGPHRGRVGWRRAGSNDPWQVNPVHHPEKSLRQEPGPAGDESPRPAEVHRTRSHRSSIEQWLACRIPASSAPPGTEVVIDPLSF</sequence>
<evidence type="ECO:0000313" key="4">
    <source>
        <dbReference type="Proteomes" id="UP000551501"/>
    </source>
</evidence>
<dbReference type="Pfam" id="PF02720">
    <property type="entry name" value="DUF222"/>
    <property type="match status" value="1"/>
</dbReference>
<dbReference type="Proteomes" id="UP000551501">
    <property type="component" value="Unassembled WGS sequence"/>
</dbReference>
<evidence type="ECO:0000259" key="2">
    <source>
        <dbReference type="SMART" id="SM00507"/>
    </source>
</evidence>
<organism evidence="3 4">
    <name type="scientific">Gordonia humi</name>
    <dbReference type="NCBI Taxonomy" id="686429"/>
    <lineage>
        <taxon>Bacteria</taxon>
        <taxon>Bacillati</taxon>
        <taxon>Actinomycetota</taxon>
        <taxon>Actinomycetes</taxon>
        <taxon>Mycobacteriales</taxon>
        <taxon>Gordoniaceae</taxon>
        <taxon>Gordonia</taxon>
    </lineage>
</organism>
<name>A0A840FCY5_9ACTN</name>
<reference evidence="3 4" key="1">
    <citation type="submission" date="2020-08" db="EMBL/GenBank/DDBJ databases">
        <title>Sequencing the genomes of 1000 actinobacteria strains.</title>
        <authorList>
            <person name="Klenk H.-P."/>
        </authorList>
    </citation>
    <scope>NUCLEOTIDE SEQUENCE [LARGE SCALE GENOMIC DNA]</scope>
    <source>
        <strain evidence="3 4">DSM 45298</strain>
    </source>
</reference>
<keyword evidence="4" id="KW-1185">Reference proteome</keyword>
<feature type="domain" description="HNH nuclease" evidence="2">
    <location>
        <begin position="367"/>
        <end position="419"/>
    </location>
</feature>
<proteinExistence type="predicted"/>
<evidence type="ECO:0000313" key="3">
    <source>
        <dbReference type="EMBL" id="MBB4137347.1"/>
    </source>
</evidence>
<dbReference type="RefSeq" id="WP_183372210.1">
    <property type="nucleotide sequence ID" value="NZ_BAABHL010000126.1"/>
</dbReference>
<feature type="compositionally biased region" description="Basic and acidic residues" evidence="1">
    <location>
        <begin position="475"/>
        <end position="484"/>
    </location>
</feature>
<dbReference type="AlphaFoldDB" id="A0A840FCY5"/>
<gene>
    <name evidence="3" type="ORF">BKA16_003899</name>
</gene>
<feature type="region of interest" description="Disordered" evidence="1">
    <location>
        <begin position="184"/>
        <end position="207"/>
    </location>
</feature>
<dbReference type="SMART" id="SM00507">
    <property type="entry name" value="HNHc"/>
    <property type="match status" value="1"/>
</dbReference>
<dbReference type="InterPro" id="IPR003615">
    <property type="entry name" value="HNH_nuc"/>
</dbReference>
<dbReference type="EMBL" id="JACIFP010000001">
    <property type="protein sequence ID" value="MBB4137347.1"/>
    <property type="molecule type" value="Genomic_DNA"/>
</dbReference>
<comment type="caution">
    <text evidence="3">The sequence shown here is derived from an EMBL/GenBank/DDBJ whole genome shotgun (WGS) entry which is preliminary data.</text>
</comment>